<gene>
    <name evidence="10" type="ORF">ACFQ27_01565</name>
</gene>
<dbReference type="NCBIfam" id="TIGR01845">
    <property type="entry name" value="outer_NodT"/>
    <property type="match status" value="1"/>
</dbReference>
<dbReference type="Pfam" id="PF02321">
    <property type="entry name" value="OEP"/>
    <property type="match status" value="1"/>
</dbReference>
<keyword evidence="11" id="KW-1185">Reference proteome</keyword>
<evidence type="ECO:0000313" key="11">
    <source>
        <dbReference type="Proteomes" id="UP001597216"/>
    </source>
</evidence>
<protein>
    <submittedName>
        <fullName evidence="10">Efflux transporter outer membrane subunit</fullName>
    </submittedName>
</protein>
<feature type="non-terminal residue" evidence="10">
    <location>
        <position position="1"/>
    </location>
</feature>
<dbReference type="RefSeq" id="WP_377352121.1">
    <property type="nucleotide sequence ID" value="NZ_JBHTLQ010000003.1"/>
</dbReference>
<evidence type="ECO:0000313" key="10">
    <source>
        <dbReference type="EMBL" id="MFD1189254.1"/>
    </source>
</evidence>
<accession>A0ABW3SWH5</accession>
<evidence type="ECO:0000256" key="8">
    <source>
        <dbReference type="ARBA" id="ARBA00023288"/>
    </source>
</evidence>
<keyword evidence="7 9" id="KW-0564">Palmitate</keyword>
<name>A0ABW3SWH5_9CAUL</name>
<reference evidence="11" key="1">
    <citation type="journal article" date="2019" name="Int. J. Syst. Evol. Microbiol.">
        <title>The Global Catalogue of Microorganisms (GCM) 10K type strain sequencing project: providing services to taxonomists for standard genome sequencing and annotation.</title>
        <authorList>
            <consortium name="The Broad Institute Genomics Platform"/>
            <consortium name="The Broad Institute Genome Sequencing Center for Infectious Disease"/>
            <person name="Wu L."/>
            <person name="Ma J."/>
        </authorList>
    </citation>
    <scope>NUCLEOTIDE SEQUENCE [LARGE SCALE GENOMIC DNA]</scope>
    <source>
        <strain evidence="11">CCUG 55074</strain>
    </source>
</reference>
<evidence type="ECO:0000256" key="7">
    <source>
        <dbReference type="ARBA" id="ARBA00023139"/>
    </source>
</evidence>
<keyword evidence="6 9" id="KW-0472">Membrane</keyword>
<dbReference type="Gene3D" id="1.20.1600.10">
    <property type="entry name" value="Outer membrane efflux proteins (OEP)"/>
    <property type="match status" value="1"/>
</dbReference>
<dbReference type="InterPro" id="IPR010131">
    <property type="entry name" value="MdtP/NodT-like"/>
</dbReference>
<dbReference type="PANTHER" id="PTHR30203:SF20">
    <property type="entry name" value="MULTIDRUG RESISTANCE OUTER MEMBRANE PROTEIN MDTP-RELATED"/>
    <property type="match status" value="1"/>
</dbReference>
<comment type="subcellular location">
    <subcellularLocation>
        <location evidence="9">Cell membrane</location>
        <topology evidence="9">Lipid-anchor</topology>
    </subcellularLocation>
    <subcellularLocation>
        <location evidence="1">Membrane</location>
    </subcellularLocation>
</comment>
<comment type="similarity">
    <text evidence="2 9">Belongs to the outer membrane factor (OMF) (TC 1.B.17) family.</text>
</comment>
<keyword evidence="8 9" id="KW-0449">Lipoprotein</keyword>
<evidence type="ECO:0000256" key="6">
    <source>
        <dbReference type="ARBA" id="ARBA00023136"/>
    </source>
</evidence>
<evidence type="ECO:0000256" key="2">
    <source>
        <dbReference type="ARBA" id="ARBA00007613"/>
    </source>
</evidence>
<dbReference type="Proteomes" id="UP001597216">
    <property type="component" value="Unassembled WGS sequence"/>
</dbReference>
<keyword evidence="5" id="KW-0732">Signal</keyword>
<dbReference type="InterPro" id="IPR003423">
    <property type="entry name" value="OMP_efflux"/>
</dbReference>
<keyword evidence="4 9" id="KW-0812">Transmembrane</keyword>
<sequence>RQDLAALDEQLAVARNRIAAILGAGPDRGLALTRPTVNAAAQTGLPANLAADLVGRRPDLTAARLRAESAARRIDVARAGFYPNLNLAAFTGVNALGLDMLTRSGSDIGQVGLAFSLPIFEGGAIRAGYRGARAEYDAAVAAYDQTLVQALQEVADAAAGERALQTRLSAAREALEAGEAAYKVARLRYEGGLSTYIALLSAEDAVIAQRRAVAQLEARALTLDASLVRALGGGFRA</sequence>
<evidence type="ECO:0000256" key="4">
    <source>
        <dbReference type="ARBA" id="ARBA00022692"/>
    </source>
</evidence>
<evidence type="ECO:0000256" key="3">
    <source>
        <dbReference type="ARBA" id="ARBA00022452"/>
    </source>
</evidence>
<comment type="caution">
    <text evidence="10">The sequence shown here is derived from an EMBL/GenBank/DDBJ whole genome shotgun (WGS) entry which is preliminary data.</text>
</comment>
<evidence type="ECO:0000256" key="9">
    <source>
        <dbReference type="RuleBase" id="RU362097"/>
    </source>
</evidence>
<evidence type="ECO:0000256" key="5">
    <source>
        <dbReference type="ARBA" id="ARBA00022729"/>
    </source>
</evidence>
<keyword evidence="3 9" id="KW-1134">Transmembrane beta strand</keyword>
<organism evidence="10 11">
    <name type="scientific">Phenylobacterium conjunctum</name>
    <dbReference type="NCBI Taxonomy" id="1298959"/>
    <lineage>
        <taxon>Bacteria</taxon>
        <taxon>Pseudomonadati</taxon>
        <taxon>Pseudomonadota</taxon>
        <taxon>Alphaproteobacteria</taxon>
        <taxon>Caulobacterales</taxon>
        <taxon>Caulobacteraceae</taxon>
        <taxon>Phenylobacterium</taxon>
    </lineage>
</organism>
<dbReference type="EMBL" id="JBHTLQ010000003">
    <property type="protein sequence ID" value="MFD1189254.1"/>
    <property type="molecule type" value="Genomic_DNA"/>
</dbReference>
<dbReference type="SUPFAM" id="SSF56954">
    <property type="entry name" value="Outer membrane efflux proteins (OEP)"/>
    <property type="match status" value="1"/>
</dbReference>
<proteinExistence type="inferred from homology"/>
<evidence type="ECO:0000256" key="1">
    <source>
        <dbReference type="ARBA" id="ARBA00004370"/>
    </source>
</evidence>
<dbReference type="PANTHER" id="PTHR30203">
    <property type="entry name" value="OUTER MEMBRANE CATION EFFLUX PROTEIN"/>
    <property type="match status" value="1"/>
</dbReference>